<dbReference type="GeneID" id="68104195"/>
<comment type="caution">
    <text evidence="2">The sequence shown here is derived from an EMBL/GenBank/DDBJ whole genome shotgun (WGS) entry which is preliminary data.</text>
</comment>
<proteinExistence type="predicted"/>
<evidence type="ECO:0000259" key="1">
    <source>
        <dbReference type="PROSITE" id="PS50195"/>
    </source>
</evidence>
<dbReference type="EMBL" id="PYSW02000050">
    <property type="protein sequence ID" value="KAG2373856.1"/>
    <property type="molecule type" value="Genomic_DNA"/>
</dbReference>
<dbReference type="AlphaFoldDB" id="A0AA88GCC0"/>
<dbReference type="GO" id="GO:0035091">
    <property type="term" value="F:phosphatidylinositol binding"/>
    <property type="evidence" value="ECO:0007669"/>
    <property type="project" value="InterPro"/>
</dbReference>
<dbReference type="InterPro" id="IPR036871">
    <property type="entry name" value="PX_dom_sf"/>
</dbReference>
<sequence>MNSSVYYIQIQQTELVYDSTTKKPSHVLYHLECCMNTFHTQTISKRYSELFSFHQQLVKEALHSGVELVKLLHFPPKMFIGNFKEENIEKRRMLLQRYFNQLCSLFTIEGPKPSFQCLSSKFLPFLSQFFFPSTHCSRHEILQMPNTSNERINNSLRKNDVYHVNMNSQEIIQTFQPSSIESTMLSLSAVTGGFYALLLKSMKELYPQSDLNKISQQCFKHIGVLKAREYLSKRTLEMELYQDTRGVVLVLIMAIFNASPEYVFQVEEFSPPCSVITLKGKDRYLRACHANGIAECIEFPTLTQFLEGAAEELNLSSKCHVQAIRLKNKEQVQLNDELHVRYVISLID</sequence>
<dbReference type="PROSITE" id="PS50195">
    <property type="entry name" value="PX"/>
    <property type="match status" value="1"/>
</dbReference>
<gene>
    <name evidence="2" type="ORF">C9374_011741</name>
</gene>
<organism evidence="2 3">
    <name type="scientific">Naegleria lovaniensis</name>
    <name type="common">Amoeba</name>
    <dbReference type="NCBI Taxonomy" id="51637"/>
    <lineage>
        <taxon>Eukaryota</taxon>
        <taxon>Discoba</taxon>
        <taxon>Heterolobosea</taxon>
        <taxon>Tetramitia</taxon>
        <taxon>Eutetramitia</taxon>
        <taxon>Vahlkampfiidae</taxon>
        <taxon>Naegleria</taxon>
    </lineage>
</organism>
<evidence type="ECO:0000313" key="3">
    <source>
        <dbReference type="Proteomes" id="UP000816034"/>
    </source>
</evidence>
<reference evidence="2 3" key="1">
    <citation type="journal article" date="2018" name="BMC Genomics">
        <title>The genome of Naegleria lovaniensis, the basis for a comparative approach to unravel pathogenicity factors of the human pathogenic amoeba N. fowleri.</title>
        <authorList>
            <person name="Liechti N."/>
            <person name="Schurch N."/>
            <person name="Bruggmann R."/>
            <person name="Wittwer M."/>
        </authorList>
    </citation>
    <scope>NUCLEOTIDE SEQUENCE [LARGE SCALE GENOMIC DNA]</scope>
    <source>
        <strain evidence="2 3">ATCC 30569</strain>
    </source>
</reference>
<dbReference type="Gene3D" id="3.30.1520.10">
    <property type="entry name" value="Phox-like domain"/>
    <property type="match status" value="1"/>
</dbReference>
<dbReference type="CDD" id="cd06093">
    <property type="entry name" value="PX_domain"/>
    <property type="match status" value="1"/>
</dbReference>
<dbReference type="Pfam" id="PF00787">
    <property type="entry name" value="PX"/>
    <property type="match status" value="1"/>
</dbReference>
<dbReference type="SUPFAM" id="SSF64268">
    <property type="entry name" value="PX domain"/>
    <property type="match status" value="1"/>
</dbReference>
<dbReference type="InterPro" id="IPR001683">
    <property type="entry name" value="PX_dom"/>
</dbReference>
<keyword evidence="3" id="KW-1185">Reference proteome</keyword>
<dbReference type="Proteomes" id="UP000816034">
    <property type="component" value="Unassembled WGS sequence"/>
</dbReference>
<protein>
    <recommendedName>
        <fullName evidence="1">PX domain-containing protein</fullName>
    </recommendedName>
</protein>
<dbReference type="RefSeq" id="XP_044543030.1">
    <property type="nucleotide sequence ID" value="XM_044687430.1"/>
</dbReference>
<feature type="domain" description="PX" evidence="1">
    <location>
        <begin position="1"/>
        <end position="137"/>
    </location>
</feature>
<accession>A0AA88GCC0</accession>
<name>A0AA88GCC0_NAELO</name>
<dbReference type="SMART" id="SM00312">
    <property type="entry name" value="PX"/>
    <property type="match status" value="1"/>
</dbReference>
<evidence type="ECO:0000313" key="2">
    <source>
        <dbReference type="EMBL" id="KAG2373856.1"/>
    </source>
</evidence>